<sequence length="292" mass="33639">MAEKKCFIITPIGKNDSQIRRSTDGLINTVLRPILENEFKFDSVVAAHEINSSGSINNQIMKRIIYDDLVIANLTGVNSNVMYEVAVRHSSLKPIIHICEEGTQLPFDIIDQRTIFYKNDMLGVKELRLSLNLMIKEAIKDKTFKDNPVYNAAQSKVLTESISQNPEKNFEKYLLERFESLESKIMGIKTSSRMKKSQRSEPFKLKIFTNEKIDEGLFYTELKSRIYSQNVELSFFKLQYSKKLEDRYETLIDLVIDGETYPPTTTEVKNALKDIPFIDIIDIAIEGNELPF</sequence>
<protein>
    <recommendedName>
        <fullName evidence="3">Nucleoside 2-deoxyribosyltransferase</fullName>
    </recommendedName>
</protein>
<name>A0ABU3DBC1_9FLAO</name>
<comment type="caution">
    <text evidence="1">The sequence shown here is derived from an EMBL/GenBank/DDBJ whole genome shotgun (WGS) entry which is preliminary data.</text>
</comment>
<dbReference type="RefSeq" id="WP_311505157.1">
    <property type="nucleotide sequence ID" value="NZ_JAVRHK010000064.1"/>
</dbReference>
<organism evidence="1 2">
    <name type="scientific">Autumnicola musiva</name>
    <dbReference type="NCBI Taxonomy" id="3075589"/>
    <lineage>
        <taxon>Bacteria</taxon>
        <taxon>Pseudomonadati</taxon>
        <taxon>Bacteroidota</taxon>
        <taxon>Flavobacteriia</taxon>
        <taxon>Flavobacteriales</taxon>
        <taxon>Flavobacteriaceae</taxon>
        <taxon>Autumnicola</taxon>
    </lineage>
</organism>
<evidence type="ECO:0000313" key="2">
    <source>
        <dbReference type="Proteomes" id="UP001262582"/>
    </source>
</evidence>
<evidence type="ECO:0008006" key="3">
    <source>
        <dbReference type="Google" id="ProtNLM"/>
    </source>
</evidence>
<proteinExistence type="predicted"/>
<dbReference type="Proteomes" id="UP001262582">
    <property type="component" value="Unassembled WGS sequence"/>
</dbReference>
<gene>
    <name evidence="1" type="ORF">RM539_19830</name>
</gene>
<reference evidence="1 2" key="1">
    <citation type="submission" date="2023-09" db="EMBL/GenBank/DDBJ databases">
        <authorList>
            <person name="Rey-Velasco X."/>
        </authorList>
    </citation>
    <scope>NUCLEOTIDE SEQUENCE [LARGE SCALE GENOMIC DNA]</scope>
    <source>
        <strain evidence="1 2">F117</strain>
    </source>
</reference>
<keyword evidence="2" id="KW-1185">Reference proteome</keyword>
<accession>A0ABU3DBC1</accession>
<dbReference type="EMBL" id="JAVRHK010000064">
    <property type="protein sequence ID" value="MDT0678827.1"/>
    <property type="molecule type" value="Genomic_DNA"/>
</dbReference>
<evidence type="ECO:0000313" key="1">
    <source>
        <dbReference type="EMBL" id="MDT0678827.1"/>
    </source>
</evidence>